<evidence type="ECO:0000256" key="7">
    <source>
        <dbReference type="ARBA" id="ARBA00023069"/>
    </source>
</evidence>
<keyword evidence="14" id="KW-1185">Reference proteome</keyword>
<keyword evidence="7" id="KW-0969">Cilium</keyword>
<dbReference type="GO" id="GO:0005929">
    <property type="term" value="C:cilium"/>
    <property type="evidence" value="ECO:0007669"/>
    <property type="project" value="TreeGrafter"/>
</dbReference>
<evidence type="ECO:0000313" key="14">
    <source>
        <dbReference type="Proteomes" id="UP001108240"/>
    </source>
</evidence>
<evidence type="ECO:0000256" key="9">
    <source>
        <dbReference type="ARBA" id="ARBA00023273"/>
    </source>
</evidence>
<feature type="compositionally biased region" description="Basic and acidic residues" evidence="12">
    <location>
        <begin position="1"/>
        <end position="10"/>
    </location>
</feature>
<evidence type="ECO:0000313" key="13">
    <source>
        <dbReference type="Ensembl" id="ENSCCRP00000164800.1"/>
    </source>
</evidence>
<keyword evidence="4" id="KW-0963">Cytoplasm</keyword>
<evidence type="ECO:0000256" key="2">
    <source>
        <dbReference type="ARBA" id="ARBA00004120"/>
    </source>
</evidence>
<dbReference type="Pfam" id="PF10595">
    <property type="entry name" value="FAM161A_B"/>
    <property type="match status" value="1"/>
</dbReference>
<evidence type="ECO:0000256" key="1">
    <source>
        <dbReference type="ARBA" id="ARBA00004114"/>
    </source>
</evidence>
<feature type="compositionally biased region" description="Basic and acidic residues" evidence="12">
    <location>
        <begin position="64"/>
        <end position="87"/>
    </location>
</feature>
<dbReference type="Proteomes" id="UP001108240">
    <property type="component" value="Unplaced"/>
</dbReference>
<protein>
    <recommendedName>
        <fullName evidence="11">Protein FAM161A</fullName>
    </recommendedName>
</protein>
<accession>A0A9J8CHS7</accession>
<evidence type="ECO:0000256" key="11">
    <source>
        <dbReference type="ARBA" id="ARBA00039949"/>
    </source>
</evidence>
<feature type="compositionally biased region" description="Basic and acidic residues" evidence="12">
    <location>
        <begin position="281"/>
        <end position="290"/>
    </location>
</feature>
<feature type="compositionally biased region" description="Polar residues" evidence="12">
    <location>
        <begin position="187"/>
        <end position="203"/>
    </location>
</feature>
<dbReference type="PANTHER" id="PTHR21501">
    <property type="entry name" value="PROTEIN FAM-161"/>
    <property type="match status" value="1"/>
</dbReference>
<comment type="subcellular location">
    <subcellularLocation>
        <location evidence="2">Cytoplasm</location>
        <location evidence="2">Cytoskeleton</location>
        <location evidence="2">Cilium basal body</location>
    </subcellularLocation>
    <subcellularLocation>
        <location evidence="1">Cytoplasm</location>
        <location evidence="1">Cytoskeleton</location>
        <location evidence="1">Microtubule organizing center</location>
        <location evidence="1">Centrosome</location>
        <location evidence="1">Centriole</location>
    </subcellularLocation>
</comment>
<dbReference type="AlphaFoldDB" id="A0A9J8CHS7"/>
<evidence type="ECO:0000256" key="4">
    <source>
        <dbReference type="ARBA" id="ARBA00022490"/>
    </source>
</evidence>
<evidence type="ECO:0000256" key="12">
    <source>
        <dbReference type="SAM" id="MobiDB-lite"/>
    </source>
</evidence>
<dbReference type="GO" id="GO:0044782">
    <property type="term" value="P:cilium organization"/>
    <property type="evidence" value="ECO:0007669"/>
    <property type="project" value="TreeGrafter"/>
</dbReference>
<keyword evidence="8" id="KW-0206">Cytoskeleton</keyword>
<feature type="region of interest" description="Disordered" evidence="12">
    <location>
        <begin position="1"/>
        <end position="36"/>
    </location>
</feature>
<comment type="similarity">
    <text evidence="3">Belongs to the FAM161 family.</text>
</comment>
<feature type="compositionally biased region" description="Low complexity" evidence="12">
    <location>
        <begin position="25"/>
        <end position="36"/>
    </location>
</feature>
<evidence type="ECO:0000256" key="10">
    <source>
        <dbReference type="ARBA" id="ARBA00037165"/>
    </source>
</evidence>
<dbReference type="PANTHER" id="PTHR21501:SF3">
    <property type="entry name" value="PROTEIN FAM161A"/>
    <property type="match status" value="1"/>
</dbReference>
<keyword evidence="5" id="KW-0970">Cilium biogenesis/degradation</keyword>
<evidence type="ECO:0000256" key="8">
    <source>
        <dbReference type="ARBA" id="ARBA00023212"/>
    </source>
</evidence>
<evidence type="ECO:0000256" key="6">
    <source>
        <dbReference type="ARBA" id="ARBA00023054"/>
    </source>
</evidence>
<evidence type="ECO:0000256" key="3">
    <source>
        <dbReference type="ARBA" id="ARBA00006663"/>
    </source>
</evidence>
<dbReference type="InterPro" id="IPR019579">
    <property type="entry name" value="FAM161A/B"/>
</dbReference>
<keyword evidence="6" id="KW-0175">Coiled coil</keyword>
<proteinExistence type="inferred from homology"/>
<feature type="compositionally biased region" description="Basic and acidic residues" evidence="12">
    <location>
        <begin position="233"/>
        <end position="269"/>
    </location>
</feature>
<dbReference type="InterPro" id="IPR051655">
    <property type="entry name" value="FAM161"/>
</dbReference>
<evidence type="ECO:0000256" key="5">
    <source>
        <dbReference type="ARBA" id="ARBA00022794"/>
    </source>
</evidence>
<reference evidence="13" key="2">
    <citation type="submission" date="2025-09" db="UniProtKB">
        <authorList>
            <consortium name="Ensembl"/>
        </authorList>
    </citation>
    <scope>IDENTIFICATION</scope>
</reference>
<reference evidence="13" key="1">
    <citation type="submission" date="2025-08" db="UniProtKB">
        <authorList>
            <consortium name="Ensembl"/>
        </authorList>
    </citation>
    <scope>IDENTIFICATION</scope>
</reference>
<sequence>MADIEAEIKSPKLSRWPFMTPPALSPRTPSSSLCSSLSGSQECLSAKITDAAKKRQEAVRKVLEQRKRAEEEEEKWKEKQKQREKRLQKVITKRAQANDPHVTLAQTCPSKLKEFRKQDLQRQREYQEEMREIQERVKGRPLLLEQIAQMNAKRAAEKLYSATLHGCGLSESFISSKAPKGLRHRQTPSPTHSGSQTPPTYSENRNEDNEELPDLQDSLLEDYDDDYEEYDHDMEAEHMDRDEDDRHSQCHATEEEKGNDEGHSHHDKLDFDDDDDDEQEERYKDDDISSKHSQSSRGSESKNSHHSDRSRTGSIN</sequence>
<keyword evidence="9" id="KW-0966">Cell projection</keyword>
<comment type="function">
    <text evidence="10">Involved in ciliogenesis.</text>
</comment>
<feature type="compositionally biased region" description="Basic and acidic residues" evidence="12">
    <location>
        <begin position="299"/>
        <end position="316"/>
    </location>
</feature>
<dbReference type="GO" id="GO:0005814">
    <property type="term" value="C:centriole"/>
    <property type="evidence" value="ECO:0007669"/>
    <property type="project" value="UniProtKB-SubCell"/>
</dbReference>
<dbReference type="GeneTree" id="ENSGT00940000157824"/>
<feature type="region of interest" description="Disordered" evidence="12">
    <location>
        <begin position="64"/>
        <end position="108"/>
    </location>
</feature>
<dbReference type="Ensembl" id="ENSCCRT00000121120.1">
    <property type="protein sequence ID" value="ENSCCRP00000164800.1"/>
    <property type="gene ID" value="ENSCCRG00000041784.2"/>
</dbReference>
<feature type="compositionally biased region" description="Acidic residues" evidence="12">
    <location>
        <begin position="208"/>
        <end position="232"/>
    </location>
</feature>
<feature type="region of interest" description="Disordered" evidence="12">
    <location>
        <begin position="175"/>
        <end position="316"/>
    </location>
</feature>
<name>A0A9J8CHS7_CYPCA</name>
<organism evidence="13 14">
    <name type="scientific">Cyprinus carpio carpio</name>
    <dbReference type="NCBI Taxonomy" id="630221"/>
    <lineage>
        <taxon>Eukaryota</taxon>
        <taxon>Metazoa</taxon>
        <taxon>Chordata</taxon>
        <taxon>Craniata</taxon>
        <taxon>Vertebrata</taxon>
        <taxon>Euteleostomi</taxon>
        <taxon>Actinopterygii</taxon>
        <taxon>Neopterygii</taxon>
        <taxon>Teleostei</taxon>
        <taxon>Ostariophysi</taxon>
        <taxon>Cypriniformes</taxon>
        <taxon>Cyprinidae</taxon>
        <taxon>Cyprininae</taxon>
        <taxon>Cyprinus</taxon>
    </lineage>
</organism>
<feature type="compositionally biased region" description="Acidic residues" evidence="12">
    <location>
        <begin position="270"/>
        <end position="280"/>
    </location>
</feature>